<dbReference type="InterPro" id="IPR036610">
    <property type="entry name" value="PEBP-like_sf"/>
</dbReference>
<reference evidence="2 3" key="1">
    <citation type="submission" date="2019-02" db="EMBL/GenBank/DDBJ databases">
        <title>Genome sequencing of the rare red list fungi Bondarzewia mesenterica.</title>
        <authorList>
            <person name="Buettner E."/>
            <person name="Kellner H."/>
        </authorList>
    </citation>
    <scope>NUCLEOTIDE SEQUENCE [LARGE SCALE GENOMIC DNA]</scope>
    <source>
        <strain evidence="2 3">DSM 108281</strain>
    </source>
</reference>
<gene>
    <name evidence="2" type="ORF">EW146_g8771</name>
</gene>
<evidence type="ECO:0000313" key="2">
    <source>
        <dbReference type="EMBL" id="THH09140.1"/>
    </source>
</evidence>
<sequence length="180" mass="19902">MQNPVGIKCLAVIELEYLRGERNDGRIVPTTVSSLLSLTIQLPTPFATCSLPSSSSPSSEAPLLRAILLRWIAFRFQKAFDDSKIVLDVISNFTPRTDSSNNELIHVTPGVELTANLTAPLQTRVTFGLTMVDLDAPFPGYQRVFEPLTTGEFHRASDDYINPAPPEDSDAHRYPTPLFL</sequence>
<evidence type="ECO:0000256" key="1">
    <source>
        <dbReference type="SAM" id="MobiDB-lite"/>
    </source>
</evidence>
<evidence type="ECO:0000313" key="3">
    <source>
        <dbReference type="Proteomes" id="UP000310158"/>
    </source>
</evidence>
<keyword evidence="3" id="KW-1185">Reference proteome</keyword>
<accession>A0A4S4LH55</accession>
<dbReference type="SUPFAM" id="SSF49777">
    <property type="entry name" value="PEBP-like"/>
    <property type="match status" value="1"/>
</dbReference>
<organism evidence="2 3">
    <name type="scientific">Bondarzewia mesenterica</name>
    <dbReference type="NCBI Taxonomy" id="1095465"/>
    <lineage>
        <taxon>Eukaryota</taxon>
        <taxon>Fungi</taxon>
        <taxon>Dikarya</taxon>
        <taxon>Basidiomycota</taxon>
        <taxon>Agaricomycotina</taxon>
        <taxon>Agaricomycetes</taxon>
        <taxon>Russulales</taxon>
        <taxon>Bondarzewiaceae</taxon>
        <taxon>Bondarzewia</taxon>
    </lineage>
</organism>
<dbReference type="AlphaFoldDB" id="A0A4S4LH55"/>
<protein>
    <submittedName>
        <fullName evidence="2">Uncharacterized protein</fullName>
    </submittedName>
</protein>
<dbReference type="Proteomes" id="UP000310158">
    <property type="component" value="Unassembled WGS sequence"/>
</dbReference>
<feature type="region of interest" description="Disordered" evidence="1">
    <location>
        <begin position="156"/>
        <end position="180"/>
    </location>
</feature>
<comment type="caution">
    <text evidence="2">The sequence shown here is derived from an EMBL/GenBank/DDBJ whole genome shotgun (WGS) entry which is preliminary data.</text>
</comment>
<dbReference type="EMBL" id="SGPL01000653">
    <property type="protein sequence ID" value="THH09140.1"/>
    <property type="molecule type" value="Genomic_DNA"/>
</dbReference>
<name>A0A4S4LH55_9AGAM</name>
<proteinExistence type="predicted"/>